<dbReference type="CDD" id="cd00037">
    <property type="entry name" value="CLECT"/>
    <property type="match status" value="1"/>
</dbReference>
<dbReference type="InterPro" id="IPR050111">
    <property type="entry name" value="C-type_lectin/snaclec_domain"/>
</dbReference>
<organism evidence="2">
    <name type="scientific">Cyprideis torosa</name>
    <dbReference type="NCBI Taxonomy" id="163714"/>
    <lineage>
        <taxon>Eukaryota</taxon>
        <taxon>Metazoa</taxon>
        <taxon>Ecdysozoa</taxon>
        <taxon>Arthropoda</taxon>
        <taxon>Crustacea</taxon>
        <taxon>Oligostraca</taxon>
        <taxon>Ostracoda</taxon>
        <taxon>Podocopa</taxon>
        <taxon>Podocopida</taxon>
        <taxon>Cytherocopina</taxon>
        <taxon>Cytheroidea</taxon>
        <taxon>Cytherideidae</taxon>
        <taxon>Cyprideis</taxon>
    </lineage>
</organism>
<feature type="compositionally biased region" description="Basic and acidic residues" evidence="1">
    <location>
        <begin position="377"/>
        <end position="394"/>
    </location>
</feature>
<dbReference type="AlphaFoldDB" id="A0A7R8ZPK5"/>
<dbReference type="InterPro" id="IPR016186">
    <property type="entry name" value="C-type_lectin-like/link_sf"/>
</dbReference>
<proteinExistence type="predicted"/>
<feature type="region of interest" description="Disordered" evidence="1">
    <location>
        <begin position="53"/>
        <end position="80"/>
    </location>
</feature>
<dbReference type="EMBL" id="OB664578">
    <property type="protein sequence ID" value="CAD7232368.1"/>
    <property type="molecule type" value="Genomic_DNA"/>
</dbReference>
<dbReference type="OrthoDB" id="7357196at2759"/>
<evidence type="ECO:0000313" key="2">
    <source>
        <dbReference type="EMBL" id="CAD7232368.1"/>
    </source>
</evidence>
<feature type="region of interest" description="Disordered" evidence="1">
    <location>
        <begin position="260"/>
        <end position="280"/>
    </location>
</feature>
<gene>
    <name evidence="2" type="ORF">CTOB1V02_LOCUS10204</name>
</gene>
<sequence length="394" mass="43787">GVCCQDNGQRASRSPLLLLPLCPQHGTVSLPLFASVSSSQFFQFYGFPPTSVIDDADDEDQNPAPSCPGQSLDFGTSESRTGQVPEVSRLCVQHHNWKPYLGTEGYTMSVRNQDNSKFGGECMAGKRRILQRILQTKDSTNEGFYKRNEGFYKQPTTRSDFPEPQALAQKLVALLKDINVFFLQGCPSGFEFNPGLGKCYFFSTTYATWDDAEDHCASLREGVHLASIHSESEMNYILSIFEKCLVVDCEDKGRKALRKGMLTPSPLNHPTTEGESGRYVGLGGRPTTLEETKLKLVLSTGLEAVMRKRRETGHGSMEVSSTSWTGIQANQVEKQTRTAWAWALMPTAVTKEWAIGTVPIPLYIISSARLTLPGEPGELRQHEEDEDERTIPEF</sequence>
<dbReference type="InterPro" id="IPR001304">
    <property type="entry name" value="C-type_lectin-like"/>
</dbReference>
<name>A0A7R8ZPK5_9CRUS</name>
<feature type="non-terminal residue" evidence="2">
    <location>
        <position position="1"/>
    </location>
</feature>
<dbReference type="SMART" id="SM00034">
    <property type="entry name" value="CLECT"/>
    <property type="match status" value="1"/>
</dbReference>
<dbReference type="PROSITE" id="PS50041">
    <property type="entry name" value="C_TYPE_LECTIN_2"/>
    <property type="match status" value="1"/>
</dbReference>
<accession>A0A7R8ZPK5</accession>
<dbReference type="InterPro" id="IPR016187">
    <property type="entry name" value="CTDL_fold"/>
</dbReference>
<feature type="compositionally biased region" description="Polar residues" evidence="1">
    <location>
        <begin position="265"/>
        <end position="274"/>
    </location>
</feature>
<protein>
    <submittedName>
        <fullName evidence="2">Uncharacterized protein</fullName>
    </submittedName>
</protein>
<dbReference type="PANTHER" id="PTHR22803">
    <property type="entry name" value="MANNOSE, PHOSPHOLIPASE, LECTIN RECEPTOR RELATED"/>
    <property type="match status" value="1"/>
</dbReference>
<dbReference type="Gene3D" id="3.10.100.10">
    <property type="entry name" value="Mannose-Binding Protein A, subunit A"/>
    <property type="match status" value="1"/>
</dbReference>
<reference evidence="2" key="1">
    <citation type="submission" date="2020-11" db="EMBL/GenBank/DDBJ databases">
        <authorList>
            <person name="Tran Van P."/>
        </authorList>
    </citation>
    <scope>NUCLEOTIDE SEQUENCE</scope>
</reference>
<evidence type="ECO:0000256" key="1">
    <source>
        <dbReference type="SAM" id="MobiDB-lite"/>
    </source>
</evidence>
<feature type="region of interest" description="Disordered" evidence="1">
    <location>
        <begin position="374"/>
        <end position="394"/>
    </location>
</feature>
<dbReference type="SUPFAM" id="SSF56436">
    <property type="entry name" value="C-type lectin-like"/>
    <property type="match status" value="1"/>
</dbReference>